<dbReference type="PATRIC" id="fig|579138.3.peg.1438"/>
<dbReference type="InterPro" id="IPR036366">
    <property type="entry name" value="PGBDSf"/>
</dbReference>
<keyword evidence="5 7" id="KW-0573">Peptidoglycan synthesis</keyword>
<dbReference type="InterPro" id="IPR036365">
    <property type="entry name" value="PGBD-like_sf"/>
</dbReference>
<evidence type="ECO:0000256" key="6">
    <source>
        <dbReference type="ARBA" id="ARBA00023316"/>
    </source>
</evidence>
<dbReference type="PANTHER" id="PTHR41533">
    <property type="entry name" value="L,D-TRANSPEPTIDASE HI_1667-RELATED"/>
    <property type="match status" value="1"/>
</dbReference>
<dbReference type="InterPro" id="IPR052905">
    <property type="entry name" value="LD-transpeptidase_YkuD-like"/>
</dbReference>
<dbReference type="Gene3D" id="2.40.440.10">
    <property type="entry name" value="L,D-transpeptidase catalytic domain-like"/>
    <property type="match status" value="1"/>
</dbReference>
<dbReference type="HOGENOM" id="CLU_020360_3_2_5"/>
<evidence type="ECO:0000256" key="4">
    <source>
        <dbReference type="ARBA" id="ARBA00022960"/>
    </source>
</evidence>
<organism evidence="10 11">
    <name type="scientific">Zymomonas mobilis subsp. pomaceae (strain ATCC 29192 / DSM 22645 / JCM 10191 / CCUG 17912 / NBRC 13757 / NCIMB 11200 / NRRL B-4491 / Barker I)</name>
    <dbReference type="NCBI Taxonomy" id="579138"/>
    <lineage>
        <taxon>Bacteria</taxon>
        <taxon>Pseudomonadati</taxon>
        <taxon>Pseudomonadota</taxon>
        <taxon>Alphaproteobacteria</taxon>
        <taxon>Sphingomonadales</taxon>
        <taxon>Zymomonadaceae</taxon>
        <taxon>Zymomonas</taxon>
    </lineage>
</organism>
<dbReference type="GO" id="GO:0071555">
    <property type="term" value="P:cell wall organization"/>
    <property type="evidence" value="ECO:0007669"/>
    <property type="project" value="UniProtKB-UniRule"/>
</dbReference>
<evidence type="ECO:0000256" key="8">
    <source>
        <dbReference type="SAM" id="SignalP"/>
    </source>
</evidence>
<dbReference type="InterPro" id="IPR005490">
    <property type="entry name" value="LD_TPept_cat_dom"/>
</dbReference>
<feature type="chain" id="PRO_5003376410" evidence="8">
    <location>
        <begin position="39"/>
        <end position="516"/>
    </location>
</feature>
<dbReference type="PROSITE" id="PS51257">
    <property type="entry name" value="PROKAR_LIPOPROTEIN"/>
    <property type="match status" value="1"/>
</dbReference>
<dbReference type="InterPro" id="IPR002477">
    <property type="entry name" value="Peptidoglycan-bd-like"/>
</dbReference>
<dbReference type="EMBL" id="CP002865">
    <property type="protein sequence ID" value="AEI38247.1"/>
    <property type="molecule type" value="Genomic_DNA"/>
</dbReference>
<evidence type="ECO:0000256" key="3">
    <source>
        <dbReference type="ARBA" id="ARBA00022679"/>
    </source>
</evidence>
<evidence type="ECO:0000256" key="5">
    <source>
        <dbReference type="ARBA" id="ARBA00022984"/>
    </source>
</evidence>
<dbReference type="GO" id="GO:0009252">
    <property type="term" value="P:peptidoglycan biosynthetic process"/>
    <property type="evidence" value="ECO:0007669"/>
    <property type="project" value="UniProtKB-UniPathway"/>
</dbReference>
<dbReference type="UniPathway" id="UPA00219"/>
<gene>
    <name evidence="10" type="ordered locus">Zymop_1357</name>
</gene>
<comment type="similarity">
    <text evidence="2">Belongs to the YkuD family.</text>
</comment>
<accession>F8EV29</accession>
<sequence length="516" mass="57750">MLTSKKESNRVAHKTLYRQSWQSVFLAACLLPTAAVFAQNSDTTNAAIANTVLINSNQSVTSAANNSPPVRRENLNLTETQTAFLNHLLDTMKDEGLIGEKKDMALHHLTGEALIDATLDYARAVHNGRLSPNDFDRNWGLKPDAYDPWPDFKNAVSNNTLNDWAGNLPPPYSGYNGLKNGLMYYRAIAAKGGWPVIPTGADLSMGSEGSRVRILKKRLSLEDKDLKDDGSSHFDAKLREAVKRAQQRYGLNPTGVVSRQTLEALNQPIKLRIHQIMANMERWRWLPRNLPANRIQVNIAAAVLTLFDKNQPVMSMKSVTGRPGNETPMLRSTIYSVVINPPWNVPDSIAKKELWPKEKAHPGYLQAAGFKVIGEGKGQRLQQKPGPRNSLGQLKFDFPNTYSVYLHDTPGRGAFNRFSRLESHGCIRLEHPIALGERLLASDPTWTGDRLRSEIDKNETQRVKLKQPVAVFLFYWTAFGSGENALSFRDDPYKWDELLAQKIETIGQAVQGRSNN</sequence>
<evidence type="ECO:0000256" key="2">
    <source>
        <dbReference type="ARBA" id="ARBA00005992"/>
    </source>
</evidence>
<dbReference type="CDD" id="cd16913">
    <property type="entry name" value="YkuD_like"/>
    <property type="match status" value="1"/>
</dbReference>
<dbReference type="AlphaFoldDB" id="F8EV29"/>
<dbReference type="GO" id="GO:0004180">
    <property type="term" value="F:carboxypeptidase activity"/>
    <property type="evidence" value="ECO:0007669"/>
    <property type="project" value="UniProtKB-ARBA"/>
</dbReference>
<feature type="active site" description="Proton donor/acceptor" evidence="7">
    <location>
        <position position="407"/>
    </location>
</feature>
<reference evidence="10 11" key="1">
    <citation type="journal article" date="2011" name="J. Bacteriol.">
        <title>Genome sequence of the ethanol-producing Zymomonas mobilis subsp. pomaceae lectotype strain ATCC 29192.</title>
        <authorList>
            <person name="Kouvelis V.N."/>
            <person name="Davenport K.W."/>
            <person name="Brettin T.S."/>
            <person name="Bruce D."/>
            <person name="Detter C."/>
            <person name="Han C.S."/>
            <person name="Nolan M."/>
            <person name="Tapia R."/>
            <person name="Damoulaki A."/>
            <person name="Kyrpides N.C."/>
            <person name="Typas M.A."/>
            <person name="Pappas K.M."/>
        </authorList>
    </citation>
    <scope>NUCLEOTIDE SEQUENCE [LARGE SCALE GENOMIC DNA]</scope>
    <source>
        <strain evidence="11">ATCC 29192 / DSM 22645 / JCM 10191 / CCUG 17912 / NBRC 13757 / NCIMB 11200 / NRRL B-4491 / Barker I</strain>
    </source>
</reference>
<evidence type="ECO:0000313" key="11">
    <source>
        <dbReference type="Proteomes" id="UP000000491"/>
    </source>
</evidence>
<evidence type="ECO:0000259" key="9">
    <source>
        <dbReference type="PROSITE" id="PS52029"/>
    </source>
</evidence>
<dbReference type="InterPro" id="IPR038063">
    <property type="entry name" value="Transpep_catalytic_dom"/>
</dbReference>
<dbReference type="PANTHER" id="PTHR41533:SF2">
    <property type="entry name" value="BLR7131 PROTEIN"/>
    <property type="match status" value="1"/>
</dbReference>
<dbReference type="GO" id="GO:0008360">
    <property type="term" value="P:regulation of cell shape"/>
    <property type="evidence" value="ECO:0007669"/>
    <property type="project" value="UniProtKB-UniRule"/>
</dbReference>
<dbReference type="Pfam" id="PF20142">
    <property type="entry name" value="Scaffold"/>
    <property type="match status" value="1"/>
</dbReference>
<keyword evidence="4 7" id="KW-0133">Cell shape</keyword>
<dbReference type="KEGG" id="zmp:Zymop_1357"/>
<dbReference type="STRING" id="579138.Zymop_1357"/>
<feature type="domain" description="L,D-TPase catalytic" evidence="9">
    <location>
        <begin position="293"/>
        <end position="454"/>
    </location>
</feature>
<dbReference type="Pfam" id="PF01471">
    <property type="entry name" value="PG_binding_1"/>
    <property type="match status" value="1"/>
</dbReference>
<proteinExistence type="inferred from homology"/>
<dbReference type="SUPFAM" id="SSF47090">
    <property type="entry name" value="PGBD-like"/>
    <property type="match status" value="1"/>
</dbReference>
<dbReference type="GO" id="GO:0016740">
    <property type="term" value="F:transferase activity"/>
    <property type="evidence" value="ECO:0007669"/>
    <property type="project" value="UniProtKB-KW"/>
</dbReference>
<evidence type="ECO:0000256" key="7">
    <source>
        <dbReference type="PROSITE-ProRule" id="PRU01373"/>
    </source>
</evidence>
<feature type="active site" description="Nucleophile" evidence="7">
    <location>
        <position position="426"/>
    </location>
</feature>
<comment type="pathway">
    <text evidence="1 7">Cell wall biogenesis; peptidoglycan biosynthesis.</text>
</comment>
<dbReference type="Pfam" id="PF03734">
    <property type="entry name" value="YkuD"/>
    <property type="match status" value="1"/>
</dbReference>
<dbReference type="Proteomes" id="UP000000491">
    <property type="component" value="Chromosome"/>
</dbReference>
<dbReference type="InterPro" id="IPR045380">
    <property type="entry name" value="LD_TPept_scaffold_dom"/>
</dbReference>
<dbReference type="eggNOG" id="COG2989">
    <property type="taxonomic scope" value="Bacteria"/>
</dbReference>
<keyword evidence="6 7" id="KW-0961">Cell wall biogenesis/degradation</keyword>
<evidence type="ECO:0000313" key="10">
    <source>
        <dbReference type="EMBL" id="AEI38247.1"/>
    </source>
</evidence>
<name>F8EV29_ZYMMT</name>
<dbReference type="SUPFAM" id="SSF141523">
    <property type="entry name" value="L,D-transpeptidase catalytic domain-like"/>
    <property type="match status" value="1"/>
</dbReference>
<keyword evidence="8" id="KW-0732">Signal</keyword>
<keyword evidence="3" id="KW-0808">Transferase</keyword>
<feature type="signal peptide" evidence="8">
    <location>
        <begin position="1"/>
        <end position="38"/>
    </location>
</feature>
<protein>
    <submittedName>
        <fullName evidence="10">ErfK/YbiS/YcfS/YnhG family protein</fullName>
    </submittedName>
</protein>
<evidence type="ECO:0000256" key="1">
    <source>
        <dbReference type="ARBA" id="ARBA00004752"/>
    </source>
</evidence>
<dbReference type="PROSITE" id="PS52029">
    <property type="entry name" value="LD_TPASE"/>
    <property type="match status" value="1"/>
</dbReference>
<dbReference type="Gene3D" id="1.10.101.10">
    <property type="entry name" value="PGBD-like superfamily/PGBD"/>
    <property type="match status" value="1"/>
</dbReference>